<feature type="signal peptide" evidence="1">
    <location>
        <begin position="1"/>
        <end position="19"/>
    </location>
</feature>
<reference evidence="3" key="1">
    <citation type="submission" date="2017-06" db="EMBL/GenBank/DDBJ databases">
        <title>Complete genome sequence of Capnocytophaga sp. KCOM 1579 (=ChDC OS43) isolated from a human refractory periapical abscess lesion.</title>
        <authorList>
            <person name="Kook J.-K."/>
            <person name="Park S.-N."/>
            <person name="Lim Y.K."/>
            <person name="Roh H."/>
        </authorList>
    </citation>
    <scope>NUCLEOTIDE SEQUENCE [LARGE SCALE GENOMIC DNA]</scope>
    <source>
        <strain evidence="3">ChDC OS43</strain>
    </source>
</reference>
<name>A0A1Z4BKX5_9FLAO</name>
<dbReference type="PROSITE" id="PS51257">
    <property type="entry name" value="PROKAR_LIPOPROTEIN"/>
    <property type="match status" value="1"/>
</dbReference>
<feature type="chain" id="PRO_5012261102" description="Lipoprotein" evidence="1">
    <location>
        <begin position="20"/>
        <end position="188"/>
    </location>
</feature>
<evidence type="ECO:0000256" key="1">
    <source>
        <dbReference type="SAM" id="SignalP"/>
    </source>
</evidence>
<accession>A0A1Z4BKX5</accession>
<evidence type="ECO:0000313" key="2">
    <source>
        <dbReference type="EMBL" id="ASF41954.1"/>
    </source>
</evidence>
<dbReference type="Proteomes" id="UP000197007">
    <property type="component" value="Chromosome"/>
</dbReference>
<evidence type="ECO:0008006" key="4">
    <source>
        <dbReference type="Google" id="ProtNLM"/>
    </source>
</evidence>
<keyword evidence="3" id="KW-1185">Reference proteome</keyword>
<dbReference type="KEGG" id="capn:CBG49_01970"/>
<protein>
    <recommendedName>
        <fullName evidence="4">Lipoprotein</fullName>
    </recommendedName>
</protein>
<sequence>MKNNLFLTISLLIAFSCCAQNSIRRVDDNYYFIEIPSENGNFDCREDSTKLCNRYYVLEETFFKDKIKLFMAEDNDYFNEKSSPFALLDANLKEELLKLGKKRAKIQFNDQFVILDTTHIETIQKCVPMQIKYQKRKDKTLVKIAFTNVSHSTFGNYEYYIYLEYKNNKLSLSKIEEIPFSELKLHKF</sequence>
<keyword evidence="1" id="KW-0732">Signal</keyword>
<evidence type="ECO:0000313" key="3">
    <source>
        <dbReference type="Proteomes" id="UP000197007"/>
    </source>
</evidence>
<organism evidence="2 3">
    <name type="scientific">Capnocytophaga endodontalis</name>
    <dbReference type="NCBI Taxonomy" id="2708117"/>
    <lineage>
        <taxon>Bacteria</taxon>
        <taxon>Pseudomonadati</taxon>
        <taxon>Bacteroidota</taxon>
        <taxon>Flavobacteriia</taxon>
        <taxon>Flavobacteriales</taxon>
        <taxon>Flavobacteriaceae</taxon>
        <taxon>Capnocytophaga</taxon>
    </lineage>
</organism>
<dbReference type="EMBL" id="CP022022">
    <property type="protein sequence ID" value="ASF41954.1"/>
    <property type="molecule type" value="Genomic_DNA"/>
</dbReference>
<dbReference type="RefSeq" id="WP_088593155.1">
    <property type="nucleotide sequence ID" value="NZ_CP022022.1"/>
</dbReference>
<proteinExistence type="predicted"/>
<gene>
    <name evidence="2" type="ORF">CBG49_01970</name>
</gene>
<dbReference type="AlphaFoldDB" id="A0A1Z4BKX5"/>